<gene>
    <name evidence="4" type="ORF">SE18_25600</name>
</gene>
<organism evidence="4 5">
    <name type="scientific">Herpetosiphon geysericola</name>
    <dbReference type="NCBI Taxonomy" id="70996"/>
    <lineage>
        <taxon>Bacteria</taxon>
        <taxon>Bacillati</taxon>
        <taxon>Chloroflexota</taxon>
        <taxon>Chloroflexia</taxon>
        <taxon>Herpetosiphonales</taxon>
        <taxon>Herpetosiphonaceae</taxon>
        <taxon>Herpetosiphon</taxon>
    </lineage>
</organism>
<dbReference type="PANTHER" id="PTHR30486">
    <property type="entry name" value="TWITCHING MOTILITY PROTEIN PILT"/>
    <property type="match status" value="1"/>
</dbReference>
<name>A0A0P6XIL2_9CHLR</name>
<comment type="similarity">
    <text evidence="1">Belongs to the GSP E family.</text>
</comment>
<reference evidence="4 5" key="1">
    <citation type="submission" date="2015-07" db="EMBL/GenBank/DDBJ databases">
        <title>Whole genome sequence of Herpetosiphon geysericola DSM 7119.</title>
        <authorList>
            <person name="Hemp J."/>
            <person name="Ward L.M."/>
            <person name="Pace L.A."/>
            <person name="Fischer W.W."/>
        </authorList>
    </citation>
    <scope>NUCLEOTIDE SEQUENCE [LARGE SCALE GENOMIC DNA]</scope>
    <source>
        <strain evidence="4 5">DSM 7119</strain>
    </source>
</reference>
<dbReference type="EMBL" id="LGKP01000042">
    <property type="protein sequence ID" value="KPL79967.1"/>
    <property type="molecule type" value="Genomic_DNA"/>
</dbReference>
<protein>
    <recommendedName>
        <fullName evidence="3">Bacterial type II secretion system protein E domain-containing protein</fullName>
    </recommendedName>
</protein>
<dbReference type="AlphaFoldDB" id="A0A0P6XIL2"/>
<keyword evidence="5" id="KW-1185">Reference proteome</keyword>
<dbReference type="InterPro" id="IPR050921">
    <property type="entry name" value="T4SS_GSP_E_ATPase"/>
</dbReference>
<dbReference type="PANTHER" id="PTHR30486:SF6">
    <property type="entry name" value="TYPE IV PILUS RETRACTATION ATPASE PILT"/>
    <property type="match status" value="1"/>
</dbReference>
<dbReference type="InterPro" id="IPR027417">
    <property type="entry name" value="P-loop_NTPase"/>
</dbReference>
<evidence type="ECO:0000313" key="4">
    <source>
        <dbReference type="EMBL" id="KPL79967.1"/>
    </source>
</evidence>
<evidence type="ECO:0000313" key="5">
    <source>
        <dbReference type="Proteomes" id="UP000050277"/>
    </source>
</evidence>
<dbReference type="STRING" id="70996.SE18_25600"/>
<dbReference type="SUPFAM" id="SSF52540">
    <property type="entry name" value="P-loop containing nucleoside triphosphate hydrolases"/>
    <property type="match status" value="1"/>
</dbReference>
<evidence type="ECO:0000259" key="3">
    <source>
        <dbReference type="Pfam" id="PF00437"/>
    </source>
</evidence>
<feature type="domain" description="Bacterial type II secretion system protein E" evidence="3">
    <location>
        <begin position="215"/>
        <end position="379"/>
    </location>
</feature>
<proteinExistence type="inferred from homology"/>
<accession>A0A0P6XIL2</accession>
<dbReference type="Proteomes" id="UP000050277">
    <property type="component" value="Unassembled WGS sequence"/>
</dbReference>
<sequence length="703" mass="77609">MTQPHARSYGDNEAIDELTYFGSRRAAPPVTHTQQNREEQPVHVSPDTWAKILTAAEDVLRDKDLFNPRLRDPLLQDISERRREVVQVLTNAIRSALRLRESNPGAQGTRVALADVPSTDEGTLLRLYNDTIGWGSIQQYLDLPDTTEVKFVGDKVQIYTAGEAPAIVPNPLSMAQLERRARLLAEDAGEPLNSQECQRSLSLPGGTRASITVAPLTNKPLLIFRRGRTVPWTLQTLIEKGSLDEDTADLIRYFLRARMCILVSGSTGSGKTAFLETLLQEIEGHIVTIEDGAQEIKLLDKKLWTPMTVDAVKDSSALVNAAINALRQTPDAIGFGETRSKEAGAILQMGMTDHMTITTIHAPDPRSTLRRFASCAATAGAVAYENRFDDALRDAIGSFSLVVRVEYFGELGRRLVTQIQLASGVHRDATGGLEATMIPLVDVEVDRDSHQINWKHHARLDADGHTLVFHDGATLPEHLAIRIKNGLARAWSAGHTGQTSHTRMEDAVRRGFAALDNGQATQALAEAQVAWGIKRDQARILPLVRDALVHLARPASQYHKQAIALYRAIMKEVKKRCWEDAHMRLNEVLRDPALVAYPPADQSWDAVRRTIDVGMAQCRSLDMMIQRIDARISFGAARETLTELLQLPIDLLDAPRMRTRLGGHLKLMEALLALGQTDAAAVDAVRAQYAAAERAALEDESEC</sequence>
<comment type="caution">
    <text evidence="4">The sequence shown here is derived from an EMBL/GenBank/DDBJ whole genome shotgun (WGS) entry which is preliminary data.</text>
</comment>
<dbReference type="Gene3D" id="3.40.50.300">
    <property type="entry name" value="P-loop containing nucleotide triphosphate hydrolases"/>
    <property type="match status" value="1"/>
</dbReference>
<dbReference type="Pfam" id="PF00437">
    <property type="entry name" value="T2SSE"/>
    <property type="match status" value="1"/>
</dbReference>
<dbReference type="Gene3D" id="3.30.450.380">
    <property type="match status" value="1"/>
</dbReference>
<dbReference type="GO" id="GO:0016887">
    <property type="term" value="F:ATP hydrolysis activity"/>
    <property type="evidence" value="ECO:0007669"/>
    <property type="project" value="InterPro"/>
</dbReference>
<dbReference type="RefSeq" id="WP_054537314.1">
    <property type="nucleotide sequence ID" value="NZ_LGKP01000042.1"/>
</dbReference>
<dbReference type="PATRIC" id="fig|70996.4.peg.1538"/>
<evidence type="ECO:0000256" key="2">
    <source>
        <dbReference type="SAM" id="MobiDB-lite"/>
    </source>
</evidence>
<evidence type="ECO:0000256" key="1">
    <source>
        <dbReference type="ARBA" id="ARBA00006611"/>
    </source>
</evidence>
<dbReference type="OrthoDB" id="9810761at2"/>
<feature type="region of interest" description="Disordered" evidence="2">
    <location>
        <begin position="22"/>
        <end position="44"/>
    </location>
</feature>
<dbReference type="InterPro" id="IPR001482">
    <property type="entry name" value="T2SS/T4SS_dom"/>
</dbReference>